<reference evidence="3 4" key="1">
    <citation type="submission" date="2016-10" db="EMBL/GenBank/DDBJ databases">
        <authorList>
            <person name="de Groot N.N."/>
        </authorList>
    </citation>
    <scope>NUCLEOTIDE SEQUENCE [LARGE SCALE GENOMIC DNA]</scope>
    <source>
        <strain evidence="3 4">CGMCC 4.2022</strain>
    </source>
</reference>
<gene>
    <name evidence="3" type="ORF">SAMN05216259_112151</name>
</gene>
<dbReference type="Proteomes" id="UP000199341">
    <property type="component" value="Unassembled WGS sequence"/>
</dbReference>
<evidence type="ECO:0000313" key="3">
    <source>
        <dbReference type="EMBL" id="SDO77990.1"/>
    </source>
</evidence>
<feature type="domain" description="Transposase DDE" evidence="2">
    <location>
        <begin position="22"/>
        <end position="92"/>
    </location>
</feature>
<dbReference type="STRING" id="310781.SAMN05216259_112151"/>
<dbReference type="AlphaFoldDB" id="A0A1H0MCU1"/>
<dbReference type="Pfam" id="PF13701">
    <property type="entry name" value="DDE_Tnp_1_4"/>
    <property type="match status" value="1"/>
</dbReference>
<accession>A0A1H0MCU1</accession>
<evidence type="ECO:0000259" key="2">
    <source>
        <dbReference type="Pfam" id="PF13701"/>
    </source>
</evidence>
<dbReference type="InterPro" id="IPR025668">
    <property type="entry name" value="Tnp_DDE_dom"/>
</dbReference>
<sequence>MRITRARLRVFSVGVSRPITKLELRHRLRARAEDRIRAARATGLRNLPLRHTAQNKVWLEIVQIALDLLAWMPMLALTGLARLWEPRRLRFRCSPQPPSSSRPRRDRLLPLRCAGLLRHHQRLRLDPDPRRRAAPQVRAGPRRRRMPRPGLRPATDLGGVGGRAVIALGAAAYGLRKALTRT</sequence>
<keyword evidence="4" id="KW-1185">Reference proteome</keyword>
<dbReference type="EMBL" id="FNIE01000012">
    <property type="protein sequence ID" value="SDO77990.1"/>
    <property type="molecule type" value="Genomic_DNA"/>
</dbReference>
<evidence type="ECO:0000256" key="1">
    <source>
        <dbReference type="SAM" id="MobiDB-lite"/>
    </source>
</evidence>
<protein>
    <submittedName>
        <fullName evidence="3">Transposase DDE domain group 1</fullName>
    </submittedName>
</protein>
<evidence type="ECO:0000313" key="4">
    <source>
        <dbReference type="Proteomes" id="UP000199341"/>
    </source>
</evidence>
<organism evidence="3 4">
    <name type="scientific">Actinacidiphila guanduensis</name>
    <dbReference type="NCBI Taxonomy" id="310781"/>
    <lineage>
        <taxon>Bacteria</taxon>
        <taxon>Bacillati</taxon>
        <taxon>Actinomycetota</taxon>
        <taxon>Actinomycetes</taxon>
        <taxon>Kitasatosporales</taxon>
        <taxon>Streptomycetaceae</taxon>
        <taxon>Actinacidiphila</taxon>
    </lineage>
</organism>
<feature type="region of interest" description="Disordered" evidence="1">
    <location>
        <begin position="124"/>
        <end position="156"/>
    </location>
</feature>
<name>A0A1H0MCU1_9ACTN</name>
<proteinExistence type="predicted"/>